<accession>A0AAD5YM74</accession>
<feature type="compositionally biased region" description="Basic and acidic residues" evidence="1">
    <location>
        <begin position="291"/>
        <end position="301"/>
    </location>
</feature>
<gene>
    <name evidence="2" type="ORF">NLI96_g2212</name>
</gene>
<comment type="caution">
    <text evidence="2">The sequence shown here is derived from an EMBL/GenBank/DDBJ whole genome shotgun (WGS) entry which is preliminary data.</text>
</comment>
<keyword evidence="3" id="KW-1185">Reference proteome</keyword>
<dbReference type="EMBL" id="JANAWD010000048">
    <property type="protein sequence ID" value="KAJ3489307.1"/>
    <property type="molecule type" value="Genomic_DNA"/>
</dbReference>
<dbReference type="Proteomes" id="UP001212997">
    <property type="component" value="Unassembled WGS sequence"/>
</dbReference>
<name>A0AAD5YM74_9APHY</name>
<dbReference type="AlphaFoldDB" id="A0AAD5YM74"/>
<protein>
    <submittedName>
        <fullName evidence="2">Uncharacterized protein</fullName>
    </submittedName>
</protein>
<evidence type="ECO:0000313" key="2">
    <source>
        <dbReference type="EMBL" id="KAJ3489307.1"/>
    </source>
</evidence>
<evidence type="ECO:0000313" key="3">
    <source>
        <dbReference type="Proteomes" id="UP001212997"/>
    </source>
</evidence>
<reference evidence="2" key="1">
    <citation type="submission" date="2022-07" db="EMBL/GenBank/DDBJ databases">
        <title>Genome Sequence of Physisporinus lineatus.</title>
        <authorList>
            <person name="Buettner E."/>
        </authorList>
    </citation>
    <scope>NUCLEOTIDE SEQUENCE</scope>
    <source>
        <strain evidence="2">VT162</strain>
    </source>
</reference>
<sequence>MRHQVFVVFLYPSSRLPKMSSESPAKVYLKEFSRSHGHLGRAIYQPDMPRDHEIDVGDVGLIDLKNGDFVFLFNTLIKQDDAVGHHQDYRPIPLEGIEAQIRLRPETLAGGYYFSENVRRVDNEAAASETIPEGAETTEVGFICDKSYGAVLLLKGSAQRNGWRGHRIIRQYVAENHAHWEGVATARDYPLGPDFLGPVLVSGHVKTNGWQIAVMDSKDQTRKIRAVGDPSIAPFGLRFSPYQQYSTGWPHRSGPDPPSEVKNQCIFLSYYRVKARLFGAKVVRAGAGPHHPGDADRRHPQAPEVVASEDSDSAPSPGRSVHAESNEYLDVLLDYLLEVRLPAPTSRDSADIS</sequence>
<feature type="region of interest" description="Disordered" evidence="1">
    <location>
        <begin position="288"/>
        <end position="323"/>
    </location>
</feature>
<evidence type="ECO:0000256" key="1">
    <source>
        <dbReference type="SAM" id="MobiDB-lite"/>
    </source>
</evidence>
<proteinExistence type="predicted"/>
<organism evidence="2 3">
    <name type="scientific">Meripilus lineatus</name>
    <dbReference type="NCBI Taxonomy" id="2056292"/>
    <lineage>
        <taxon>Eukaryota</taxon>
        <taxon>Fungi</taxon>
        <taxon>Dikarya</taxon>
        <taxon>Basidiomycota</taxon>
        <taxon>Agaricomycotina</taxon>
        <taxon>Agaricomycetes</taxon>
        <taxon>Polyporales</taxon>
        <taxon>Meripilaceae</taxon>
        <taxon>Meripilus</taxon>
    </lineage>
</organism>